<keyword evidence="3" id="KW-0378">Hydrolase</keyword>
<keyword evidence="3" id="KW-0255">Endonuclease</keyword>
<comment type="caution">
    <text evidence="3">The sequence shown here is derived from an EMBL/GenBank/DDBJ whole genome shotgun (WGS) entry which is preliminary data.</text>
</comment>
<dbReference type="GO" id="GO:0008270">
    <property type="term" value="F:zinc ion binding"/>
    <property type="evidence" value="ECO:0007669"/>
    <property type="project" value="InterPro"/>
</dbReference>
<evidence type="ECO:0000313" key="4">
    <source>
        <dbReference type="EMBL" id="RXD52298.1"/>
    </source>
</evidence>
<dbReference type="EMBL" id="PUUL01000088">
    <property type="protein sequence ID" value="RXD52298.1"/>
    <property type="molecule type" value="Genomic_DNA"/>
</dbReference>
<dbReference type="Proteomes" id="UP000471082">
    <property type="component" value="Unassembled WGS sequence"/>
</dbReference>
<sequence>MPGFPSRHKPLQRIAPVHVAQAQPENYGQGRGGRPWRRKRDEIMKRDQYLCVPCRAAGRVTAAEEVDHIVPQAEGGTGADNNLQAICVDCHIAKTKAEAARGANRSHPRRGRSADRPQPRGVGQNFEGLGSDTGRSAKFSHGQN</sequence>
<dbReference type="CDD" id="cd00085">
    <property type="entry name" value="HNHc"/>
    <property type="match status" value="1"/>
</dbReference>
<dbReference type="Gene3D" id="1.10.30.50">
    <property type="match status" value="1"/>
</dbReference>
<feature type="region of interest" description="Disordered" evidence="1">
    <location>
        <begin position="21"/>
        <end position="40"/>
    </location>
</feature>
<proteinExistence type="predicted"/>
<dbReference type="Pfam" id="PF01844">
    <property type="entry name" value="HNH"/>
    <property type="match status" value="1"/>
</dbReference>
<name>A0A6P0G8W1_XANPE</name>
<dbReference type="InterPro" id="IPR002711">
    <property type="entry name" value="HNH"/>
</dbReference>
<dbReference type="EMBL" id="JAAGYU010000171">
    <property type="protein sequence ID" value="NEL78675.1"/>
    <property type="molecule type" value="Genomic_DNA"/>
</dbReference>
<dbReference type="SMART" id="SM00507">
    <property type="entry name" value="HNHc"/>
    <property type="match status" value="1"/>
</dbReference>
<reference evidence="4 5" key="1">
    <citation type="submission" date="2018-02" db="EMBL/GenBank/DDBJ databases">
        <title>Characterization of Xanthomonas diversity in transplant houses and field plants.</title>
        <authorList>
            <person name="Abrahamian P."/>
            <person name="Timilsina S."/>
            <person name="Minsavage G.V."/>
            <person name="Goss E.M."/>
            <person name="Jones J.B."/>
            <person name="Vallad G.E."/>
        </authorList>
    </citation>
    <scope>NUCLEOTIDE SEQUENCE [LARGE SCALE GENOMIC DNA]</scope>
    <source>
        <strain evidence="4 5">GEV2132</strain>
    </source>
</reference>
<reference evidence="3 6" key="2">
    <citation type="submission" date="2019-11" db="EMBL/GenBank/DDBJ databases">
        <title>Genome-resolved metagenomics to study the prevalence of co-infection and intraspecific heterogeneity among plant pathogen metapopulations.</title>
        <authorList>
            <person name="Newberry E."/>
            <person name="Bhandari R."/>
            <person name="Kemble J."/>
            <person name="Sikora E."/>
            <person name="Potnis N."/>
        </authorList>
    </citation>
    <scope>NUCLEOTIDE SEQUENCE [LARGE SCALE GENOMIC DNA]</scope>
    <source>
        <strain evidence="3">Xp_Tom_Tuscaloosa_18b</strain>
    </source>
</reference>
<feature type="domain" description="HNH nuclease" evidence="2">
    <location>
        <begin position="38"/>
        <end position="92"/>
    </location>
</feature>
<evidence type="ECO:0000259" key="2">
    <source>
        <dbReference type="SMART" id="SM00507"/>
    </source>
</evidence>
<gene>
    <name evidence="4" type="ORF">DB769_15160</name>
    <name evidence="3" type="ORF">G3W61_20920</name>
</gene>
<dbReference type="Proteomes" id="UP000289372">
    <property type="component" value="Unassembled WGS sequence"/>
</dbReference>
<protein>
    <submittedName>
        <fullName evidence="3">HNH endonuclease</fullName>
    </submittedName>
</protein>
<evidence type="ECO:0000256" key="1">
    <source>
        <dbReference type="SAM" id="MobiDB-lite"/>
    </source>
</evidence>
<accession>A0A6P0G8W1</accession>
<dbReference type="AlphaFoldDB" id="A0A6P0G8W1"/>
<dbReference type="GO" id="GO:0004519">
    <property type="term" value="F:endonuclease activity"/>
    <property type="evidence" value="ECO:0007669"/>
    <property type="project" value="UniProtKB-KW"/>
</dbReference>
<dbReference type="InterPro" id="IPR003615">
    <property type="entry name" value="HNH_nuc"/>
</dbReference>
<dbReference type="GO" id="GO:0003676">
    <property type="term" value="F:nucleic acid binding"/>
    <property type="evidence" value="ECO:0007669"/>
    <property type="project" value="InterPro"/>
</dbReference>
<evidence type="ECO:0000313" key="3">
    <source>
        <dbReference type="EMBL" id="NEL78675.1"/>
    </source>
</evidence>
<organism evidence="3 6">
    <name type="scientific">Xanthomonas perforans</name>
    <dbReference type="NCBI Taxonomy" id="442694"/>
    <lineage>
        <taxon>Bacteria</taxon>
        <taxon>Pseudomonadati</taxon>
        <taxon>Pseudomonadota</taxon>
        <taxon>Gammaproteobacteria</taxon>
        <taxon>Lysobacterales</taxon>
        <taxon>Lysobacteraceae</taxon>
        <taxon>Xanthomonas</taxon>
    </lineage>
</organism>
<feature type="region of interest" description="Disordered" evidence="1">
    <location>
        <begin position="97"/>
        <end position="144"/>
    </location>
</feature>
<evidence type="ECO:0000313" key="6">
    <source>
        <dbReference type="Proteomes" id="UP000471082"/>
    </source>
</evidence>
<evidence type="ECO:0000313" key="5">
    <source>
        <dbReference type="Proteomes" id="UP000289372"/>
    </source>
</evidence>
<dbReference type="RefSeq" id="WP_080948151.1">
    <property type="nucleotide sequence ID" value="NZ_CP116305.1"/>
</dbReference>
<keyword evidence="3" id="KW-0540">Nuclease</keyword>